<dbReference type="EMBL" id="CAJVQB010000863">
    <property type="protein sequence ID" value="CAG8510731.1"/>
    <property type="molecule type" value="Genomic_DNA"/>
</dbReference>
<reference evidence="1 2" key="1">
    <citation type="submission" date="2021-06" db="EMBL/GenBank/DDBJ databases">
        <authorList>
            <person name="Kallberg Y."/>
            <person name="Tangrot J."/>
            <person name="Rosling A."/>
        </authorList>
    </citation>
    <scope>NUCLEOTIDE SEQUENCE [LARGE SCALE GENOMIC DNA]</scope>
    <source>
        <strain evidence="1 2">120-4 pot B 10/14</strain>
    </source>
</reference>
<organism evidence="1 2">
    <name type="scientific">Gigaspora margarita</name>
    <dbReference type="NCBI Taxonomy" id="4874"/>
    <lineage>
        <taxon>Eukaryota</taxon>
        <taxon>Fungi</taxon>
        <taxon>Fungi incertae sedis</taxon>
        <taxon>Mucoromycota</taxon>
        <taxon>Glomeromycotina</taxon>
        <taxon>Glomeromycetes</taxon>
        <taxon>Diversisporales</taxon>
        <taxon>Gigasporaceae</taxon>
        <taxon>Gigaspora</taxon>
    </lineage>
</organism>
<evidence type="ECO:0000313" key="1">
    <source>
        <dbReference type="EMBL" id="CAG8510731.1"/>
    </source>
</evidence>
<keyword evidence="2" id="KW-1185">Reference proteome</keyword>
<accession>A0ABM8W2V2</accession>
<name>A0ABM8W2V2_GIGMA</name>
<evidence type="ECO:0000313" key="2">
    <source>
        <dbReference type="Proteomes" id="UP000789901"/>
    </source>
</evidence>
<sequence>MLELKMEDKKVREGVRQIDERGIQDRYRGYYFEVMLERALASKEESSSPLMMLENGVGRGSM</sequence>
<comment type="caution">
    <text evidence="1">The sequence shown here is derived from an EMBL/GenBank/DDBJ whole genome shotgun (WGS) entry which is preliminary data.</text>
</comment>
<gene>
    <name evidence="1" type="ORF">GMARGA_LOCUS2669</name>
</gene>
<dbReference type="Proteomes" id="UP000789901">
    <property type="component" value="Unassembled WGS sequence"/>
</dbReference>
<protein>
    <submittedName>
        <fullName evidence="1">31933_t:CDS:1</fullName>
    </submittedName>
</protein>
<proteinExistence type="predicted"/>